<protein>
    <submittedName>
        <fullName evidence="2">Uncharacterized protein</fullName>
    </submittedName>
</protein>
<accession>A0A0K2TTY7</accession>
<evidence type="ECO:0000313" key="2">
    <source>
        <dbReference type="EMBL" id="CDW28841.1"/>
    </source>
</evidence>
<evidence type="ECO:0000256" key="1">
    <source>
        <dbReference type="SAM" id="MobiDB-lite"/>
    </source>
</evidence>
<feature type="region of interest" description="Disordered" evidence="1">
    <location>
        <begin position="19"/>
        <end position="43"/>
    </location>
</feature>
<dbReference type="AlphaFoldDB" id="A0A0K2TTY7"/>
<feature type="region of interest" description="Disordered" evidence="1">
    <location>
        <begin position="92"/>
        <end position="124"/>
    </location>
</feature>
<feature type="compositionally biased region" description="Pro residues" evidence="1">
    <location>
        <begin position="27"/>
        <end position="40"/>
    </location>
</feature>
<feature type="compositionally biased region" description="Basic and acidic residues" evidence="1">
    <location>
        <begin position="94"/>
        <end position="109"/>
    </location>
</feature>
<feature type="compositionally biased region" description="Pro residues" evidence="1">
    <location>
        <begin position="114"/>
        <end position="124"/>
    </location>
</feature>
<dbReference type="EMBL" id="HACA01011480">
    <property type="protein sequence ID" value="CDW28841.1"/>
    <property type="molecule type" value="Transcribed_RNA"/>
</dbReference>
<feature type="non-terminal residue" evidence="2">
    <location>
        <position position="1"/>
    </location>
</feature>
<proteinExistence type="predicted"/>
<name>A0A0K2TTY7_LEPSM</name>
<organism evidence="2">
    <name type="scientific">Lepeophtheirus salmonis</name>
    <name type="common">Salmon louse</name>
    <name type="synonym">Caligus salmonis</name>
    <dbReference type="NCBI Taxonomy" id="72036"/>
    <lineage>
        <taxon>Eukaryota</taxon>
        <taxon>Metazoa</taxon>
        <taxon>Ecdysozoa</taxon>
        <taxon>Arthropoda</taxon>
        <taxon>Crustacea</taxon>
        <taxon>Multicrustacea</taxon>
        <taxon>Hexanauplia</taxon>
        <taxon>Copepoda</taxon>
        <taxon>Siphonostomatoida</taxon>
        <taxon>Caligidae</taxon>
        <taxon>Lepeophtheirus</taxon>
    </lineage>
</organism>
<reference evidence="2" key="1">
    <citation type="submission" date="2014-05" db="EMBL/GenBank/DDBJ databases">
        <authorList>
            <person name="Chronopoulou M."/>
        </authorList>
    </citation>
    <scope>NUCLEOTIDE SEQUENCE</scope>
    <source>
        <tissue evidence="2">Whole organism</tissue>
    </source>
</reference>
<sequence>SSRGSCFTRIDSSHSVLTLLPKSSSGPAPPEPAPPPPPRRSPLRSLSLFLSLDRVLRRFRSVRSRDLDRRREGDLDFRTLLRSLERLRRRSRLRSLERERRSRDFERRSRPPRSLAPPPSSRPE</sequence>